<evidence type="ECO:0000313" key="2">
    <source>
        <dbReference type="EMBL" id="PWA86141.1"/>
    </source>
</evidence>
<name>A0A2U1PK56_ARTAN</name>
<accession>A0A2U1PK56</accession>
<dbReference type="AlphaFoldDB" id="A0A2U1PK56"/>
<sequence length="245" mass="27260">MVLRSGRLYANGCYSSIISFGDSLADTGNLKELALMFGQVFPYFSPPYDETFFHEPTGRCSDGCLIIDFLGCSSSYLTIFGSHDEEYDPTTGCFTRLNKFAEYHNELLQIRLDEIRELHPNVIIIYANYYNAAMQIFRSPDKFGTLHVTNSINKGSLLISCSYESGIYILLGFTNGVLKVCCGGGGPFNYNMSARCGYTSATVCDEPNTYANWDGVHLTEAAYQLIFKSLFQGPCTTPQFSSLCQ</sequence>
<dbReference type="InterPro" id="IPR036514">
    <property type="entry name" value="SGNH_hydro_sf"/>
</dbReference>
<protein>
    <submittedName>
        <fullName evidence="2">Lipase, GDSL</fullName>
    </submittedName>
</protein>
<evidence type="ECO:0000256" key="1">
    <source>
        <dbReference type="ARBA" id="ARBA00008668"/>
    </source>
</evidence>
<dbReference type="PANTHER" id="PTHR22835">
    <property type="entry name" value="ZINC FINGER FYVE DOMAIN CONTAINING PROTEIN"/>
    <property type="match status" value="1"/>
</dbReference>
<comment type="caution">
    <text evidence="2">The sequence shown here is derived from an EMBL/GenBank/DDBJ whole genome shotgun (WGS) entry which is preliminary data.</text>
</comment>
<reference evidence="2 3" key="1">
    <citation type="journal article" date="2018" name="Mol. Plant">
        <title>The genome of Artemisia annua provides insight into the evolution of Asteraceae family and artemisinin biosynthesis.</title>
        <authorList>
            <person name="Shen Q."/>
            <person name="Zhang L."/>
            <person name="Liao Z."/>
            <person name="Wang S."/>
            <person name="Yan T."/>
            <person name="Shi P."/>
            <person name="Liu M."/>
            <person name="Fu X."/>
            <person name="Pan Q."/>
            <person name="Wang Y."/>
            <person name="Lv Z."/>
            <person name="Lu X."/>
            <person name="Zhang F."/>
            <person name="Jiang W."/>
            <person name="Ma Y."/>
            <person name="Chen M."/>
            <person name="Hao X."/>
            <person name="Li L."/>
            <person name="Tang Y."/>
            <person name="Lv G."/>
            <person name="Zhou Y."/>
            <person name="Sun X."/>
            <person name="Brodelius P.E."/>
            <person name="Rose J.K.C."/>
            <person name="Tang K."/>
        </authorList>
    </citation>
    <scope>NUCLEOTIDE SEQUENCE [LARGE SCALE GENOMIC DNA]</scope>
    <source>
        <strain evidence="3">cv. Huhao1</strain>
        <tissue evidence="2">Leaf</tissue>
    </source>
</reference>
<gene>
    <name evidence="2" type="ORF">CTI12_AA054200</name>
</gene>
<dbReference type="Proteomes" id="UP000245207">
    <property type="component" value="Unassembled WGS sequence"/>
</dbReference>
<comment type="similarity">
    <text evidence="1">Belongs to the 'GDSL' lipolytic enzyme family.</text>
</comment>
<proteinExistence type="inferred from homology"/>
<dbReference type="Gene3D" id="3.40.50.1110">
    <property type="entry name" value="SGNH hydrolase"/>
    <property type="match status" value="2"/>
</dbReference>
<dbReference type="PANTHER" id="PTHR22835:SF631">
    <property type="entry name" value="SINAPINE ESTERASE"/>
    <property type="match status" value="1"/>
</dbReference>
<keyword evidence="3" id="KW-1185">Reference proteome</keyword>
<organism evidence="2 3">
    <name type="scientific">Artemisia annua</name>
    <name type="common">Sweet wormwood</name>
    <dbReference type="NCBI Taxonomy" id="35608"/>
    <lineage>
        <taxon>Eukaryota</taxon>
        <taxon>Viridiplantae</taxon>
        <taxon>Streptophyta</taxon>
        <taxon>Embryophyta</taxon>
        <taxon>Tracheophyta</taxon>
        <taxon>Spermatophyta</taxon>
        <taxon>Magnoliopsida</taxon>
        <taxon>eudicotyledons</taxon>
        <taxon>Gunneridae</taxon>
        <taxon>Pentapetalae</taxon>
        <taxon>asterids</taxon>
        <taxon>campanulids</taxon>
        <taxon>Asterales</taxon>
        <taxon>Asteraceae</taxon>
        <taxon>Asteroideae</taxon>
        <taxon>Anthemideae</taxon>
        <taxon>Artemisiinae</taxon>
        <taxon>Artemisia</taxon>
    </lineage>
</organism>
<dbReference type="EMBL" id="PKPP01001050">
    <property type="protein sequence ID" value="PWA86141.1"/>
    <property type="molecule type" value="Genomic_DNA"/>
</dbReference>
<evidence type="ECO:0000313" key="3">
    <source>
        <dbReference type="Proteomes" id="UP000245207"/>
    </source>
</evidence>
<dbReference type="OrthoDB" id="1600564at2759"/>
<dbReference type="STRING" id="35608.A0A2U1PK56"/>